<name>A0ACC4BY33_POPAL</name>
<proteinExistence type="predicted"/>
<protein>
    <submittedName>
        <fullName evidence="1">Uncharacterized protein</fullName>
    </submittedName>
</protein>
<organism evidence="1 2">
    <name type="scientific">Populus alba</name>
    <name type="common">White poplar</name>
    <dbReference type="NCBI Taxonomy" id="43335"/>
    <lineage>
        <taxon>Eukaryota</taxon>
        <taxon>Viridiplantae</taxon>
        <taxon>Streptophyta</taxon>
        <taxon>Embryophyta</taxon>
        <taxon>Tracheophyta</taxon>
        <taxon>Spermatophyta</taxon>
        <taxon>Magnoliopsida</taxon>
        <taxon>eudicotyledons</taxon>
        <taxon>Gunneridae</taxon>
        <taxon>Pentapetalae</taxon>
        <taxon>rosids</taxon>
        <taxon>fabids</taxon>
        <taxon>Malpighiales</taxon>
        <taxon>Salicaceae</taxon>
        <taxon>Saliceae</taxon>
        <taxon>Populus</taxon>
    </lineage>
</organism>
<keyword evidence="2" id="KW-1185">Reference proteome</keyword>
<accession>A0ACC4BY33</accession>
<dbReference type="EMBL" id="RCHU02000008">
    <property type="protein sequence ID" value="KAL3583074.1"/>
    <property type="molecule type" value="Genomic_DNA"/>
</dbReference>
<reference evidence="1 2" key="1">
    <citation type="journal article" date="2024" name="Plant Biotechnol. J.">
        <title>Genome and CRISPR/Cas9 system of a widespread forest tree (Populus alba) in the world.</title>
        <authorList>
            <person name="Liu Y.J."/>
            <person name="Jiang P.F."/>
            <person name="Han X.M."/>
            <person name="Li X.Y."/>
            <person name="Wang H.M."/>
            <person name="Wang Y.J."/>
            <person name="Wang X.X."/>
            <person name="Zeng Q.Y."/>
        </authorList>
    </citation>
    <scope>NUCLEOTIDE SEQUENCE [LARGE SCALE GENOMIC DNA]</scope>
    <source>
        <strain evidence="2">cv. PAL-ZL1</strain>
    </source>
</reference>
<dbReference type="Proteomes" id="UP000309997">
    <property type="component" value="Unassembled WGS sequence"/>
</dbReference>
<evidence type="ECO:0000313" key="2">
    <source>
        <dbReference type="Proteomes" id="UP000309997"/>
    </source>
</evidence>
<evidence type="ECO:0000313" key="1">
    <source>
        <dbReference type="EMBL" id="KAL3583074.1"/>
    </source>
</evidence>
<comment type="caution">
    <text evidence="1">The sequence shown here is derived from an EMBL/GenBank/DDBJ whole genome shotgun (WGS) entry which is preliminary data.</text>
</comment>
<sequence length="215" mass="24081">MLLRPRPLCLVLQNSRDKREQPPVNRRLMCAWLMQIGFFVTKLSCWAHLALSSGGCSLLSIGCMICLNGMDDAGIAYVSAWMCPRLRMKEFMSAAALATLPHDCMAHADGPSWVCMVKLRPAWFLRAARSCRSQSFSNITTCWKLLSGPPHCLAYPVDSEMCPSLCIKESMLAAALGVLKLEICMACMCFDWLVLQCADRFCWHRGARPCMVSLY</sequence>
<gene>
    <name evidence="1" type="ORF">D5086_017406</name>
</gene>